<evidence type="ECO:0000313" key="2">
    <source>
        <dbReference type="Proteomes" id="UP001333110"/>
    </source>
</evidence>
<proteinExistence type="predicted"/>
<organism evidence="1 2">
    <name type="scientific">Mycteria americana</name>
    <name type="common">Wood stork</name>
    <dbReference type="NCBI Taxonomy" id="33587"/>
    <lineage>
        <taxon>Eukaryota</taxon>
        <taxon>Metazoa</taxon>
        <taxon>Chordata</taxon>
        <taxon>Craniata</taxon>
        <taxon>Vertebrata</taxon>
        <taxon>Euteleostomi</taxon>
        <taxon>Archelosauria</taxon>
        <taxon>Archosauria</taxon>
        <taxon>Dinosauria</taxon>
        <taxon>Saurischia</taxon>
        <taxon>Theropoda</taxon>
        <taxon>Coelurosauria</taxon>
        <taxon>Aves</taxon>
        <taxon>Neognathae</taxon>
        <taxon>Neoaves</taxon>
        <taxon>Aequornithes</taxon>
        <taxon>Ciconiiformes</taxon>
        <taxon>Ciconiidae</taxon>
        <taxon>Mycteria</taxon>
    </lineage>
</organism>
<dbReference type="AlphaFoldDB" id="A0AAN7NKU2"/>
<evidence type="ECO:0000313" key="1">
    <source>
        <dbReference type="EMBL" id="KAK4818032.1"/>
    </source>
</evidence>
<protein>
    <submittedName>
        <fullName evidence="1">Uncharacterized protein</fullName>
    </submittedName>
</protein>
<sequence>MVVFLGCKRTLSAHVQLFISQYPQVLLHRAALNPFIPQPILIPGVALTQVQNPHEVHRGPLLELVQVPLDGILSLRRVNRTTQLGVVCKLAEGALDPTVCVIDEDIKQYWSLYRPLRDNENTDTLTQERLAYLKNYHTAPNLAHLALARHSFQSFHQLCCPPLDVYEYLHILLKLWGPALHTVFKGTLPTPIEPAVSQHHRSLSAGLLASHSSPNLHLCPALLCPRCRIRHFDLLNFIPFIIAQCSNLSRSLCKSSCPSKESTAPPSLVSSSTLLMVHSTPASRWWINILNRTGPRIEP</sequence>
<keyword evidence="2" id="KW-1185">Reference proteome</keyword>
<gene>
    <name evidence="1" type="ORF">QYF61_004156</name>
</gene>
<name>A0AAN7NKU2_MYCAM</name>
<dbReference type="EMBL" id="JAUNZN010000007">
    <property type="protein sequence ID" value="KAK4818032.1"/>
    <property type="molecule type" value="Genomic_DNA"/>
</dbReference>
<comment type="caution">
    <text evidence="1">The sequence shown here is derived from an EMBL/GenBank/DDBJ whole genome shotgun (WGS) entry which is preliminary data.</text>
</comment>
<dbReference type="Proteomes" id="UP001333110">
    <property type="component" value="Unassembled WGS sequence"/>
</dbReference>
<accession>A0AAN7NKU2</accession>
<reference evidence="1 2" key="1">
    <citation type="journal article" date="2023" name="J. Hered.">
        <title>Chromosome-level genome of the wood stork (Mycteria americana) provides insight into avian chromosome evolution.</title>
        <authorList>
            <person name="Flamio R. Jr."/>
            <person name="Ramstad K.M."/>
        </authorList>
    </citation>
    <scope>NUCLEOTIDE SEQUENCE [LARGE SCALE GENOMIC DNA]</scope>
    <source>
        <strain evidence="1">JAX WOST 10</strain>
    </source>
</reference>